<dbReference type="GO" id="GO:0051607">
    <property type="term" value="P:defense response to virus"/>
    <property type="evidence" value="ECO:0007669"/>
    <property type="project" value="UniProtKB-KW"/>
</dbReference>
<dbReference type="InterPro" id="IPR006483">
    <property type="entry name" value="CRISPR-assoc_Cas3_HD"/>
</dbReference>
<feature type="domain" description="HD Cas3-type" evidence="11">
    <location>
        <begin position="12"/>
        <end position="196"/>
    </location>
</feature>
<evidence type="ECO:0000256" key="1">
    <source>
        <dbReference type="ARBA" id="ARBA00006847"/>
    </source>
</evidence>
<dbReference type="InterPro" id="IPR006474">
    <property type="entry name" value="Helicase_Cas3_CRISPR-ass_core"/>
</dbReference>
<dbReference type="NCBIfam" id="TIGR01596">
    <property type="entry name" value="cas3_HD"/>
    <property type="match status" value="1"/>
</dbReference>
<evidence type="ECO:0000256" key="2">
    <source>
        <dbReference type="ARBA" id="ARBA00009046"/>
    </source>
</evidence>
<comment type="similarity">
    <text evidence="2">In the central section; belongs to the CRISPR-associated helicase Cas3 family.</text>
</comment>
<evidence type="ECO:0000313" key="13">
    <source>
        <dbReference type="Proteomes" id="UP000095576"/>
    </source>
</evidence>
<keyword evidence="8" id="KW-0067">ATP-binding</keyword>
<dbReference type="InterPro" id="IPR050079">
    <property type="entry name" value="DEAD_box_RNA_helicase"/>
</dbReference>
<gene>
    <name evidence="12" type="ORF">ERS852511_00080</name>
</gene>
<comment type="similarity">
    <text evidence="1">In the N-terminal section; belongs to the CRISPR-associated nuclease Cas3-HD family.</text>
</comment>
<dbReference type="Proteomes" id="UP000095576">
    <property type="component" value="Unassembled WGS sequence"/>
</dbReference>
<dbReference type="Pfam" id="PF00270">
    <property type="entry name" value="DEAD"/>
    <property type="match status" value="1"/>
</dbReference>
<dbReference type="InterPro" id="IPR027417">
    <property type="entry name" value="P-loop_NTPase"/>
</dbReference>
<evidence type="ECO:0000256" key="5">
    <source>
        <dbReference type="ARBA" id="ARBA00022741"/>
    </source>
</evidence>
<keyword evidence="5" id="KW-0547">Nucleotide-binding</keyword>
<dbReference type="Pfam" id="PF01966">
    <property type="entry name" value="HD"/>
    <property type="match status" value="1"/>
</dbReference>
<dbReference type="GO" id="GO:0046872">
    <property type="term" value="F:metal ion binding"/>
    <property type="evidence" value="ECO:0007669"/>
    <property type="project" value="UniProtKB-KW"/>
</dbReference>
<dbReference type="GO" id="GO:0004518">
    <property type="term" value="F:nuclease activity"/>
    <property type="evidence" value="ECO:0007669"/>
    <property type="project" value="UniProtKB-KW"/>
</dbReference>
<comment type="similarity">
    <text evidence="10">Belongs to the DEAD box helicase family.</text>
</comment>
<dbReference type="EMBL" id="CZAP01000001">
    <property type="protein sequence ID" value="CUO79004.1"/>
    <property type="molecule type" value="Genomic_DNA"/>
</dbReference>
<evidence type="ECO:0000256" key="9">
    <source>
        <dbReference type="ARBA" id="ARBA00023118"/>
    </source>
</evidence>
<dbReference type="PROSITE" id="PS51643">
    <property type="entry name" value="HD_CAS3"/>
    <property type="match status" value="1"/>
</dbReference>
<dbReference type="PANTHER" id="PTHR47959:SF16">
    <property type="entry name" value="CRISPR-ASSOCIATED NUCLEASE_HELICASE CAS3-RELATED"/>
    <property type="match status" value="1"/>
</dbReference>
<dbReference type="InterPro" id="IPR006674">
    <property type="entry name" value="HD_domain"/>
</dbReference>
<keyword evidence="3" id="KW-0540">Nuclease</keyword>
<dbReference type="InterPro" id="IPR011545">
    <property type="entry name" value="DEAD/DEAH_box_helicase_dom"/>
</dbReference>
<evidence type="ECO:0000256" key="8">
    <source>
        <dbReference type="ARBA" id="ARBA00022840"/>
    </source>
</evidence>
<keyword evidence="6 12" id="KW-0378">Hydrolase</keyword>
<keyword evidence="9" id="KW-0051">Antiviral defense</keyword>
<dbReference type="GO" id="GO:0003724">
    <property type="term" value="F:RNA helicase activity"/>
    <property type="evidence" value="ECO:0007669"/>
    <property type="project" value="TreeGrafter"/>
</dbReference>
<sequence length="717" mass="81623">MNNYNHILAKSVENGATTLGSHLESVADFAVVAARYAGMDTEVALQGALLHDIGKASVVFQKRLRSKPSPLELPFRHEIASLFFLKLVSPDLRPSVIDMIVAHHKSIYKDISRTGMIDLDNEYEEDILQFHLSDFSLWVSEAIGILAELKFPGVTHETVITEEDAREAYYFALDHCRKRQKGWSQWKGLLMGADHIASAVGDFKENVPALFADPDISFYNRKGELYPLSLIDSDGTKKHTFVKAPTGAGKTDFLIKRCRGRIFYTLPFQASINAMYERILHDLGDHVEDIRLLHSISQLLIGEERITEKVLQDKFGASIKVLTPHQLASIAFGIRGYESVLFDLQGCDIILDEIHTYSDIMQAIVLKMIEVLNHVGCRIHVGTATIPSALEKEILEILGKEQVQYVQLSDEVLTLFNRHEIYKAEAFTDLLPVLQQAVEQEKKILIVCNRVANAQVIFERIEELYPKTKKMLIHSRFKRGDRNRLEKELKNEYNVSPYACIVVATQVVEVSLDISFDLMITETAPIDALIQRFGRINRKRTAETIGKYKPIYIIAPPQKDSDCLPYNPEVLRDSFKVLPDGGELLRETELQSLINQVYPKTEKLDIDLDAVFVDGKWRLKELWHLSKSALIEKLDIDSVVCITQEDDESGKYREADKEERILMEIPVRYSSLRWKKLKQLDVGSHPFIVPDIAYSSERGLDLAKTGAENYDTNYQIW</sequence>
<dbReference type="Pfam" id="PF22590">
    <property type="entry name" value="Cas3-like_C_2"/>
    <property type="match status" value="1"/>
</dbReference>
<dbReference type="InterPro" id="IPR054712">
    <property type="entry name" value="Cas3-like_dom"/>
</dbReference>
<organism evidence="12 13">
    <name type="scientific">Bacteroides thetaiotaomicron</name>
    <dbReference type="NCBI Taxonomy" id="818"/>
    <lineage>
        <taxon>Bacteria</taxon>
        <taxon>Pseudomonadati</taxon>
        <taxon>Bacteroidota</taxon>
        <taxon>Bacteroidia</taxon>
        <taxon>Bacteroidales</taxon>
        <taxon>Bacteroidaceae</taxon>
        <taxon>Bacteroides</taxon>
    </lineage>
</organism>
<evidence type="ECO:0000256" key="7">
    <source>
        <dbReference type="ARBA" id="ARBA00022806"/>
    </source>
</evidence>
<reference evidence="12 13" key="1">
    <citation type="submission" date="2015-09" db="EMBL/GenBank/DDBJ databases">
        <authorList>
            <consortium name="Pathogen Informatics"/>
        </authorList>
    </citation>
    <scope>NUCLEOTIDE SEQUENCE [LARGE SCALE GENOMIC DNA]</scope>
    <source>
        <strain evidence="12 13">2789STDY5834899</strain>
    </source>
</reference>
<evidence type="ECO:0000256" key="3">
    <source>
        <dbReference type="ARBA" id="ARBA00022722"/>
    </source>
</evidence>
<keyword evidence="7" id="KW-0347">Helicase</keyword>
<evidence type="ECO:0000259" key="11">
    <source>
        <dbReference type="PROSITE" id="PS51643"/>
    </source>
</evidence>
<dbReference type="AlphaFoldDB" id="A0A174HVS1"/>
<protein>
    <submittedName>
        <fullName evidence="12">Metal dependent phosphohydrolase</fullName>
    </submittedName>
</protein>
<evidence type="ECO:0000256" key="10">
    <source>
        <dbReference type="ARBA" id="ARBA00038437"/>
    </source>
</evidence>
<name>A0A174HVS1_BACT4</name>
<dbReference type="CDD" id="cd09641">
    <property type="entry name" value="Cas3''_I"/>
    <property type="match status" value="1"/>
</dbReference>
<dbReference type="GO" id="GO:0003676">
    <property type="term" value="F:nucleic acid binding"/>
    <property type="evidence" value="ECO:0007669"/>
    <property type="project" value="InterPro"/>
</dbReference>
<dbReference type="SMART" id="SM00490">
    <property type="entry name" value="HELICc"/>
    <property type="match status" value="1"/>
</dbReference>
<dbReference type="SUPFAM" id="SSF52540">
    <property type="entry name" value="P-loop containing nucleoside triphosphate hydrolases"/>
    <property type="match status" value="1"/>
</dbReference>
<dbReference type="GO" id="GO:0005829">
    <property type="term" value="C:cytosol"/>
    <property type="evidence" value="ECO:0007669"/>
    <property type="project" value="TreeGrafter"/>
</dbReference>
<dbReference type="InterPro" id="IPR001650">
    <property type="entry name" value="Helicase_C-like"/>
</dbReference>
<evidence type="ECO:0000256" key="6">
    <source>
        <dbReference type="ARBA" id="ARBA00022801"/>
    </source>
</evidence>
<accession>A0A174HVS1</accession>
<dbReference type="Gene3D" id="1.10.3210.30">
    <property type="match status" value="1"/>
</dbReference>
<dbReference type="RefSeq" id="WP_055298170.1">
    <property type="nucleotide sequence ID" value="NZ_CZAP01000001.1"/>
</dbReference>
<keyword evidence="4" id="KW-0479">Metal-binding</keyword>
<dbReference type="GO" id="GO:0016787">
    <property type="term" value="F:hydrolase activity"/>
    <property type="evidence" value="ECO:0007669"/>
    <property type="project" value="UniProtKB-KW"/>
</dbReference>
<dbReference type="NCBIfam" id="TIGR01587">
    <property type="entry name" value="cas3_core"/>
    <property type="match status" value="1"/>
</dbReference>
<evidence type="ECO:0000313" key="12">
    <source>
        <dbReference type="EMBL" id="CUO79004.1"/>
    </source>
</evidence>
<proteinExistence type="inferred from homology"/>
<dbReference type="GO" id="GO:0005524">
    <property type="term" value="F:ATP binding"/>
    <property type="evidence" value="ECO:0007669"/>
    <property type="project" value="UniProtKB-KW"/>
</dbReference>
<dbReference type="InterPro" id="IPR038257">
    <property type="entry name" value="CRISPR-assoc_Cas3_HD_sf"/>
</dbReference>
<dbReference type="Gene3D" id="3.40.50.300">
    <property type="entry name" value="P-loop containing nucleotide triphosphate hydrolases"/>
    <property type="match status" value="2"/>
</dbReference>
<dbReference type="PANTHER" id="PTHR47959">
    <property type="entry name" value="ATP-DEPENDENT RNA HELICASE RHLE-RELATED"/>
    <property type="match status" value="1"/>
</dbReference>
<evidence type="ECO:0000256" key="4">
    <source>
        <dbReference type="ARBA" id="ARBA00022723"/>
    </source>
</evidence>
<dbReference type="SUPFAM" id="SSF109604">
    <property type="entry name" value="HD-domain/PDEase-like"/>
    <property type="match status" value="1"/>
</dbReference>